<evidence type="ECO:0000256" key="1">
    <source>
        <dbReference type="SAM" id="Phobius"/>
    </source>
</evidence>
<evidence type="ECO:0000313" key="3">
    <source>
        <dbReference type="Proteomes" id="UP000576645"/>
    </source>
</evidence>
<dbReference type="AlphaFoldDB" id="A0AAP6ZVZ0"/>
<gene>
    <name evidence="2" type="ORF">F0238_22245</name>
</gene>
<keyword evidence="1" id="KW-1133">Transmembrane helix</keyword>
<reference evidence="2 3" key="1">
    <citation type="submission" date="2019-09" db="EMBL/GenBank/DDBJ databases">
        <title>Draft genome sequencing and comparative genomics of hatchery-associated Vibrios.</title>
        <authorList>
            <person name="Kehlet-Delgado H."/>
            <person name="Mueller R.S."/>
        </authorList>
    </citation>
    <scope>NUCLEOTIDE SEQUENCE [LARGE SCALE GENOMIC DNA]</scope>
    <source>
        <strain evidence="2 3">09-121-3</strain>
    </source>
</reference>
<comment type="caution">
    <text evidence="2">The sequence shown here is derived from an EMBL/GenBank/DDBJ whole genome shotgun (WGS) entry which is preliminary data.</text>
</comment>
<accession>A0AAP6ZVZ0</accession>
<organism evidence="2 3">
    <name type="scientific">Vibrio coralliilyticus</name>
    <dbReference type="NCBI Taxonomy" id="190893"/>
    <lineage>
        <taxon>Bacteria</taxon>
        <taxon>Pseudomonadati</taxon>
        <taxon>Pseudomonadota</taxon>
        <taxon>Gammaproteobacteria</taxon>
        <taxon>Vibrionales</taxon>
        <taxon>Vibrionaceae</taxon>
        <taxon>Vibrio</taxon>
    </lineage>
</organism>
<name>A0AAP6ZVZ0_9VIBR</name>
<keyword evidence="1" id="KW-0472">Membrane</keyword>
<protein>
    <submittedName>
        <fullName evidence="2">Uncharacterized protein</fullName>
    </submittedName>
</protein>
<proteinExistence type="predicted"/>
<evidence type="ECO:0000313" key="2">
    <source>
        <dbReference type="EMBL" id="NOJ25454.1"/>
    </source>
</evidence>
<sequence length="102" mass="11548">MVIYLELVLLVLPLGLAALTDRDIISPKLAKTLLVSSGSILGIEVLLSMLIAFNVIDFELSTTSLFIGSEMWNFFLVPALLMLYMYVFTELKYWKSDTKKPR</sequence>
<feature type="transmembrane region" description="Helical" evidence="1">
    <location>
        <begin position="33"/>
        <end position="53"/>
    </location>
</feature>
<dbReference type="EMBL" id="VTXP01000017">
    <property type="protein sequence ID" value="NOJ25454.1"/>
    <property type="molecule type" value="Genomic_DNA"/>
</dbReference>
<keyword evidence="1" id="KW-0812">Transmembrane</keyword>
<dbReference type="Proteomes" id="UP000576645">
    <property type="component" value="Unassembled WGS sequence"/>
</dbReference>
<dbReference type="RefSeq" id="WP_171353902.1">
    <property type="nucleotide sequence ID" value="NZ_VTXP01000017.1"/>
</dbReference>
<feature type="transmembrane region" description="Helical" evidence="1">
    <location>
        <begin position="65"/>
        <end position="87"/>
    </location>
</feature>